<protein>
    <submittedName>
        <fullName evidence="1">Uncharacterized protein</fullName>
    </submittedName>
</protein>
<dbReference type="RefSeq" id="WP_163181721.1">
    <property type="nucleotide sequence ID" value="NZ_JAAIWM010000010.1"/>
</dbReference>
<evidence type="ECO:0000313" key="2">
    <source>
        <dbReference type="Proteomes" id="UP000481043"/>
    </source>
</evidence>
<gene>
    <name evidence="1" type="ORF">G4D63_19270</name>
</gene>
<dbReference type="Proteomes" id="UP000481043">
    <property type="component" value="Unassembled WGS sequence"/>
</dbReference>
<dbReference type="AlphaFoldDB" id="A0A6M0QBV6"/>
<reference evidence="1 2" key="1">
    <citation type="submission" date="2020-02" db="EMBL/GenBank/DDBJ databases">
        <title>Bacillus aquiflavi sp. nov., isolated from yellow water of strong flavor Chinese baijiu in Yibin region of China.</title>
        <authorList>
            <person name="Xie J."/>
        </authorList>
    </citation>
    <scope>NUCLEOTIDE SEQUENCE [LARGE SCALE GENOMIC DNA]</scope>
    <source>
        <strain evidence="1 2">SA4</strain>
    </source>
</reference>
<comment type="caution">
    <text evidence="1">The sequence shown here is derived from an EMBL/GenBank/DDBJ whole genome shotgun (WGS) entry which is preliminary data.</text>
</comment>
<keyword evidence="2" id="KW-1185">Reference proteome</keyword>
<dbReference type="EMBL" id="JAAIWM010000010">
    <property type="protein sequence ID" value="NEY73854.1"/>
    <property type="molecule type" value="Genomic_DNA"/>
</dbReference>
<sequence>MTKVISPFWFFLDAFTKVPNKENPAGVKGQSARKRNFNEYQIEIVGEVVSVAQLLVDF</sequence>
<evidence type="ECO:0000313" key="1">
    <source>
        <dbReference type="EMBL" id="NEY73854.1"/>
    </source>
</evidence>
<proteinExistence type="predicted"/>
<organism evidence="1 2">
    <name type="scientific">Bacillus mesophilus</name>
    <dbReference type="NCBI Taxonomy" id="1808955"/>
    <lineage>
        <taxon>Bacteria</taxon>
        <taxon>Bacillati</taxon>
        <taxon>Bacillota</taxon>
        <taxon>Bacilli</taxon>
        <taxon>Bacillales</taxon>
        <taxon>Bacillaceae</taxon>
        <taxon>Bacillus</taxon>
    </lineage>
</organism>
<name>A0A6M0QBV6_9BACI</name>
<accession>A0A6M0QBV6</accession>